<sequence>MRGMRLARRTVERRDMNAEIHRRADAANPSVVLLPPDILRPTEEILASRFREVSERLFAAGVWQEPILVEQASLVVMDGHHRRAFALANGFARVPCVLLSYAEVSVESRREDQCVTPHEVITRGLEGRLYPAKSTRHIIPGSARISCHFPLERLRYS</sequence>
<dbReference type="AlphaFoldDB" id="A0AAW3ESN4"/>
<protein>
    <submittedName>
        <fullName evidence="1">ParB-like nuclease domain protein</fullName>
    </submittedName>
</protein>
<organism evidence="1 2">
    <name type="scientific">Burkholderia gladioli</name>
    <name type="common">Pseudomonas marginata</name>
    <name type="synonym">Phytomonas marginata</name>
    <dbReference type="NCBI Taxonomy" id="28095"/>
    <lineage>
        <taxon>Bacteria</taxon>
        <taxon>Pseudomonadati</taxon>
        <taxon>Pseudomonadota</taxon>
        <taxon>Betaproteobacteria</taxon>
        <taxon>Burkholderiales</taxon>
        <taxon>Burkholderiaceae</taxon>
        <taxon>Burkholderia</taxon>
    </lineage>
</organism>
<dbReference type="EMBL" id="JPGG01000018">
    <property type="protein sequence ID" value="KGC10087.1"/>
    <property type="molecule type" value="Genomic_DNA"/>
</dbReference>
<reference evidence="1 2" key="1">
    <citation type="submission" date="2014-04" db="EMBL/GenBank/DDBJ databases">
        <authorList>
            <person name="Bishop-Lilly K.A."/>
            <person name="Broomall S.M."/>
            <person name="Chain P.S."/>
            <person name="Chertkov O."/>
            <person name="Coyne S.R."/>
            <person name="Daligault H.E."/>
            <person name="Davenport K.W."/>
            <person name="Erkkila T."/>
            <person name="Frey K.G."/>
            <person name="Gibbons H.S."/>
            <person name="Gu W."/>
            <person name="Jaissle J."/>
            <person name="Johnson S.L."/>
            <person name="Koroleva G.I."/>
            <person name="Ladner J.T."/>
            <person name="Lo C.-C."/>
            <person name="Minogue T.D."/>
            <person name="Munk C."/>
            <person name="Palacios G.F."/>
            <person name="Redden C.L."/>
            <person name="Rosenzweig C.N."/>
            <person name="Scholz M.B."/>
            <person name="Teshima H."/>
            <person name="Xu Y."/>
        </authorList>
    </citation>
    <scope>NUCLEOTIDE SEQUENCE [LARGE SCALE GENOMIC DNA]</scope>
    <source>
        <strain evidence="2">gladioli</strain>
    </source>
</reference>
<dbReference type="CDD" id="cd16400">
    <property type="entry name" value="ParB_Srx_like_nuclease"/>
    <property type="match status" value="1"/>
</dbReference>
<dbReference type="InterPro" id="IPR036086">
    <property type="entry name" value="ParB/Sulfiredoxin_sf"/>
</dbReference>
<dbReference type="KEGG" id="bgo:BM43_2793"/>
<accession>A0AAW3ESN4</accession>
<dbReference type="Proteomes" id="UP000029590">
    <property type="component" value="Unassembled WGS sequence"/>
</dbReference>
<name>A0AAW3ESN4_BURGA</name>
<gene>
    <name evidence="1" type="ORF">DM48_6103</name>
</gene>
<evidence type="ECO:0000313" key="1">
    <source>
        <dbReference type="EMBL" id="KGC10087.1"/>
    </source>
</evidence>
<proteinExistence type="predicted"/>
<dbReference type="Gene3D" id="3.90.1530.10">
    <property type="entry name" value="Conserved hypothetical protein from pyrococcus furiosus pfu- 392566-001, ParB domain"/>
    <property type="match status" value="1"/>
</dbReference>
<evidence type="ECO:0000313" key="2">
    <source>
        <dbReference type="Proteomes" id="UP000029590"/>
    </source>
</evidence>
<dbReference type="SUPFAM" id="SSF110849">
    <property type="entry name" value="ParB/Sulfiredoxin"/>
    <property type="match status" value="1"/>
</dbReference>
<comment type="caution">
    <text evidence="1">The sequence shown here is derived from an EMBL/GenBank/DDBJ whole genome shotgun (WGS) entry which is preliminary data.</text>
</comment>